<dbReference type="Proteomes" id="UP000179005">
    <property type="component" value="Unassembled WGS sequence"/>
</dbReference>
<evidence type="ECO:0000313" key="1">
    <source>
        <dbReference type="EMBL" id="OGC54732.1"/>
    </source>
</evidence>
<dbReference type="STRING" id="1802619.A2797_00920"/>
<sequence>MLVFLDDSGDPGFKVEKGSSPVFIISLVIFEDALEAEKTAIAVKELRRELKHSDSFEFRFNKTPKKEVLRFLEVINKFDWKYRAIIMQKKVIRSKELQGSKESFYNYTIKMVLKNSGNVIKKAKLRMDGKGSREFRRKLLTYLRKDLPEGMVDNLRFRDSKSDVLVQMADIVAGSIHRKYQEKSDKDSYLAKIKKHESDLWEFK</sequence>
<reference evidence="1 2" key="1">
    <citation type="journal article" date="2016" name="Nat. Commun.">
        <title>Thousands of microbial genomes shed light on interconnected biogeochemical processes in an aquifer system.</title>
        <authorList>
            <person name="Anantharaman K."/>
            <person name="Brown C.T."/>
            <person name="Hug L.A."/>
            <person name="Sharon I."/>
            <person name="Castelle C.J."/>
            <person name="Probst A.J."/>
            <person name="Thomas B.C."/>
            <person name="Singh A."/>
            <person name="Wilkins M.J."/>
            <person name="Karaoz U."/>
            <person name="Brodie E.L."/>
            <person name="Williams K.H."/>
            <person name="Hubbard S.S."/>
            <person name="Banfield J.F."/>
        </authorList>
    </citation>
    <scope>NUCLEOTIDE SEQUENCE [LARGE SCALE GENOMIC DNA]</scope>
</reference>
<gene>
    <name evidence="1" type="ORF">A2797_00920</name>
</gene>
<proteinExistence type="predicted"/>
<organism evidence="1 2">
    <name type="scientific">candidate division WWE3 bacterium RIFCSPHIGHO2_01_FULL_48_15</name>
    <dbReference type="NCBI Taxonomy" id="1802619"/>
    <lineage>
        <taxon>Bacteria</taxon>
        <taxon>Katanobacteria</taxon>
    </lineage>
</organism>
<evidence type="ECO:0008006" key="3">
    <source>
        <dbReference type="Google" id="ProtNLM"/>
    </source>
</evidence>
<dbReference type="InterPro" id="IPR024524">
    <property type="entry name" value="DUF3800"/>
</dbReference>
<comment type="caution">
    <text evidence="1">The sequence shown here is derived from an EMBL/GenBank/DDBJ whole genome shotgun (WGS) entry which is preliminary data.</text>
</comment>
<evidence type="ECO:0000313" key="2">
    <source>
        <dbReference type="Proteomes" id="UP000179005"/>
    </source>
</evidence>
<name>A0A1F4VBW0_UNCKA</name>
<protein>
    <recommendedName>
        <fullName evidence="3">DUF3800 domain-containing protein</fullName>
    </recommendedName>
</protein>
<dbReference type="EMBL" id="MEVC01000017">
    <property type="protein sequence ID" value="OGC54732.1"/>
    <property type="molecule type" value="Genomic_DNA"/>
</dbReference>
<dbReference type="Pfam" id="PF12686">
    <property type="entry name" value="DUF3800"/>
    <property type="match status" value="1"/>
</dbReference>
<accession>A0A1F4VBW0</accession>
<dbReference type="AlphaFoldDB" id="A0A1F4VBW0"/>